<feature type="transmembrane region" description="Helical" evidence="7">
    <location>
        <begin position="477"/>
        <end position="499"/>
    </location>
</feature>
<evidence type="ECO:0000256" key="5">
    <source>
        <dbReference type="ARBA" id="ARBA00022989"/>
    </source>
</evidence>
<keyword evidence="2" id="KW-0813">Transport</keyword>
<accession>A0A090MVU7</accession>
<evidence type="ECO:0000256" key="4">
    <source>
        <dbReference type="ARBA" id="ARBA00022692"/>
    </source>
</evidence>
<evidence type="ECO:0000256" key="1">
    <source>
        <dbReference type="ARBA" id="ARBA00004651"/>
    </source>
</evidence>
<comment type="caution">
    <text evidence="8">The sequence shown here is derived from an EMBL/GenBank/DDBJ whole genome shotgun (WGS) entry which is preliminary data.</text>
</comment>
<dbReference type="STRING" id="1035.BN961_03570"/>
<protein>
    <submittedName>
        <fullName evidence="8">p-hydroxybenzoic acid efflux pump subunit AaeB</fullName>
    </submittedName>
</protein>
<feature type="transmembrane region" description="Helical" evidence="7">
    <location>
        <begin position="371"/>
        <end position="392"/>
    </location>
</feature>
<dbReference type="PANTHER" id="PTHR30509:SF9">
    <property type="entry name" value="MULTIDRUG RESISTANCE PROTEIN MDTO"/>
    <property type="match status" value="1"/>
</dbReference>
<dbReference type="Pfam" id="PF04632">
    <property type="entry name" value="FUSC"/>
    <property type="match status" value="1"/>
</dbReference>
<feature type="transmembrane region" description="Helical" evidence="7">
    <location>
        <begin position="398"/>
        <end position="414"/>
    </location>
</feature>
<keyword evidence="6 7" id="KW-0472">Membrane</keyword>
<keyword evidence="4 7" id="KW-0812">Transmembrane</keyword>
<dbReference type="RefSeq" id="WP_009338495.1">
    <property type="nucleotide sequence ID" value="NZ_CCAZ020000002.1"/>
</dbReference>
<keyword evidence="3" id="KW-1003">Cell membrane</keyword>
<dbReference type="EMBL" id="CCAZ020000002">
    <property type="protein sequence ID" value="CEG10134.1"/>
    <property type="molecule type" value="Genomic_DNA"/>
</dbReference>
<reference evidence="8 9" key="1">
    <citation type="journal article" date="2014" name="Genome Announc.">
        <title>Genome Sequence of Afipia felis Strain 76713, Isolated in Hospital Water Using an Amoeba Co-Culture Procedure.</title>
        <authorList>
            <person name="Benamar S."/>
            <person name="La Scola B."/>
            <person name="Croce O."/>
        </authorList>
    </citation>
    <scope>NUCLEOTIDE SEQUENCE [LARGE SCALE GENOMIC DNA]</scope>
    <source>
        <strain evidence="8 9">76713</strain>
    </source>
</reference>
<proteinExistence type="predicted"/>
<keyword evidence="9" id="KW-1185">Reference proteome</keyword>
<dbReference type="GO" id="GO:0005886">
    <property type="term" value="C:plasma membrane"/>
    <property type="evidence" value="ECO:0007669"/>
    <property type="project" value="UniProtKB-SubCell"/>
</dbReference>
<evidence type="ECO:0000313" key="8">
    <source>
        <dbReference type="EMBL" id="CEG10134.1"/>
    </source>
</evidence>
<dbReference type="GO" id="GO:0022857">
    <property type="term" value="F:transmembrane transporter activity"/>
    <property type="evidence" value="ECO:0007669"/>
    <property type="project" value="InterPro"/>
</dbReference>
<name>A0A090MVU7_AFIFE</name>
<dbReference type="OrthoDB" id="9807111at2"/>
<evidence type="ECO:0000256" key="2">
    <source>
        <dbReference type="ARBA" id="ARBA00022448"/>
    </source>
</evidence>
<feature type="transmembrane region" description="Helical" evidence="7">
    <location>
        <begin position="113"/>
        <end position="133"/>
    </location>
</feature>
<comment type="subcellular location">
    <subcellularLocation>
        <location evidence="1">Cell membrane</location>
        <topology evidence="1">Multi-pass membrane protein</topology>
    </subcellularLocation>
</comment>
<feature type="transmembrane region" description="Helical" evidence="7">
    <location>
        <begin position="64"/>
        <end position="81"/>
    </location>
</feature>
<feature type="transmembrane region" description="Helical" evidence="7">
    <location>
        <begin position="421"/>
        <end position="444"/>
    </location>
</feature>
<gene>
    <name evidence="8" type="primary">aaeB</name>
    <name evidence="8" type="ORF">BN961_03570</name>
</gene>
<keyword evidence="5 7" id="KW-1133">Transmembrane helix</keyword>
<feature type="transmembrane region" description="Helical" evidence="7">
    <location>
        <begin position="87"/>
        <end position="106"/>
    </location>
</feature>
<feature type="transmembrane region" description="Helical" evidence="7">
    <location>
        <begin position="450"/>
        <end position="470"/>
    </location>
</feature>
<feature type="transmembrane region" description="Helical" evidence="7">
    <location>
        <begin position="505"/>
        <end position="525"/>
    </location>
</feature>
<dbReference type="Proteomes" id="UP000035762">
    <property type="component" value="Unassembled WGS sequence"/>
</dbReference>
<sequence>MLQVFQNLTWREVVFSLKSFAAAVLALYISLRLNFSQPIWSVTTVYIVSQPLAGMVLSKSVYRVLGTVIGAIASLVFVALFNNSPELFCLALALWIGLGTTITIYLRDAPQAYVGMLSGYSAAIIGLPAALAPDTAFDYAVSRCLEISIGIGCATLMHHLIFPQRAGDALRRALNATLPSMARWAQDALQGQQNEITGLLDRRRILNAVVSLDSLRVFAIFDTPEIRVVDPAIRQLEGKLLALLAMLMSVYDRFAALVQERPATADALRPLLEKAAAHMAQSAGAKTTADAQAERFDETELHREIDAHLPDIATLRADTRSFLVRSMLLRLGDVLDLWRDAVWLRTHIVSGRRLPGNQPAPSFRPYRDLSAALLGGAIATFAVLFASAFWIFSAWPNGPTAVTFAAIICAIMGGRDNPAAASAVFLWMSFAGIAIAAFYLFAVLPPLSGFIALAVALAPFYLIAGAFLAVPQAVRFTLPLILTAGGLMPIVNTMTYDFATFFNSALGYVTGIAIGVASLGLLWPLRTDWAVQRLKQGMFRDLTAISRNEHADRAAFESRMFDRNNALFARLNPMKADERATIQGGLGSLRLGLNVMVLHSLQHHLPPSAARVVTAACRDISDYFARAARNRAGRTPLPSLGAASAELLHCDGSAVTLRAAEALYNIDMLMKRHAVFFGQPPRDESPRMETVTA</sequence>
<evidence type="ECO:0000256" key="3">
    <source>
        <dbReference type="ARBA" id="ARBA00022475"/>
    </source>
</evidence>
<feature type="transmembrane region" description="Helical" evidence="7">
    <location>
        <begin position="12"/>
        <end position="31"/>
    </location>
</feature>
<dbReference type="AlphaFoldDB" id="A0A090MVU7"/>
<evidence type="ECO:0000256" key="6">
    <source>
        <dbReference type="ARBA" id="ARBA00023136"/>
    </source>
</evidence>
<evidence type="ECO:0000313" key="9">
    <source>
        <dbReference type="Proteomes" id="UP000035762"/>
    </source>
</evidence>
<dbReference type="PANTHER" id="PTHR30509">
    <property type="entry name" value="P-HYDROXYBENZOIC ACID EFFLUX PUMP SUBUNIT-RELATED"/>
    <property type="match status" value="1"/>
</dbReference>
<dbReference type="InterPro" id="IPR006726">
    <property type="entry name" value="PHBA_efflux_AaeB/fusaric-R"/>
</dbReference>
<organism evidence="8 9">
    <name type="scientific">Afipia felis</name>
    <name type="common">Cat scratch disease bacillus</name>
    <dbReference type="NCBI Taxonomy" id="1035"/>
    <lineage>
        <taxon>Bacteria</taxon>
        <taxon>Pseudomonadati</taxon>
        <taxon>Pseudomonadota</taxon>
        <taxon>Alphaproteobacteria</taxon>
        <taxon>Hyphomicrobiales</taxon>
        <taxon>Nitrobacteraceae</taxon>
        <taxon>Afipia</taxon>
    </lineage>
</organism>
<evidence type="ECO:0000256" key="7">
    <source>
        <dbReference type="SAM" id="Phobius"/>
    </source>
</evidence>